<protein>
    <recommendedName>
        <fullName evidence="3">tetrahydrofolate synthase</fullName>
        <ecNumber evidence="3">6.3.2.17</ecNumber>
    </recommendedName>
</protein>
<keyword evidence="7" id="KW-0067">ATP-binding</keyword>
<comment type="cofactor">
    <cofactor evidence="1">
        <name>Mg(2+)</name>
        <dbReference type="ChEBI" id="CHEBI:18420"/>
    </cofactor>
</comment>
<keyword evidence="8" id="KW-0460">Magnesium</keyword>
<proteinExistence type="inferred from homology"/>
<dbReference type="InterPro" id="IPR001645">
    <property type="entry name" value="Folylpolyglutamate_synth"/>
</dbReference>
<evidence type="ECO:0000256" key="8">
    <source>
        <dbReference type="ARBA" id="ARBA00022842"/>
    </source>
</evidence>
<comment type="similarity">
    <text evidence="2">Belongs to the folylpolyglutamate synthase family.</text>
</comment>
<sequence>MDYKDAIEYIDMNLKGGCNPGLNRIERLLELLGNPEKQIKAVHIAGTNGKGSVTAMLSSILREGGYKVGTYISPHLHSITEMYLINGVSMEEDVFASYVSIIKGNINKMAESGEEIPSQFEALTALAFLYFKDMNIDIGVIEVGLGGRYDATNVLDSLISVITSISYDHMSVLGDTIERIAFEKAGIIKKGQKVILYPQSFTASEKVIEMICREQEAMLIKIDPKDVVQRDFGIKGQIMDYCFGDKSYRGIQLPLLGDHQLLNAAVAIRAAEELGKLGYHISEQHIKQGIKKVKWPGRLTVIASDPQIVIDGAHNEDGVKALAEALKKYFYDKDIIMVIGMLRDKNHRDSISMLAPMAKKLIATEPMSDRALSALDLAREAEEFCREVYAVPSIAQAINKAIDISEDNSIIVICGSLYLIGEAFEILNKILLQ</sequence>
<dbReference type="PROSITE" id="PS01012">
    <property type="entry name" value="FOLYLPOLYGLU_SYNT_2"/>
    <property type="match status" value="1"/>
</dbReference>
<dbReference type="Gene3D" id="3.90.190.20">
    <property type="entry name" value="Mur ligase, C-terminal domain"/>
    <property type="match status" value="1"/>
</dbReference>
<evidence type="ECO:0000259" key="10">
    <source>
        <dbReference type="Pfam" id="PF02875"/>
    </source>
</evidence>
<dbReference type="Pfam" id="PF02875">
    <property type="entry name" value="Mur_ligase_C"/>
    <property type="match status" value="1"/>
</dbReference>
<comment type="caution">
    <text evidence="12">The sequence shown here is derived from an EMBL/GenBank/DDBJ whole genome shotgun (WGS) entry which is preliminary data.</text>
</comment>
<gene>
    <name evidence="12" type="primary">fpgS_15</name>
    <name evidence="12" type="ORF">SDC9_77849</name>
</gene>
<dbReference type="Gene3D" id="3.40.1190.10">
    <property type="entry name" value="Mur-like, catalytic domain"/>
    <property type="match status" value="1"/>
</dbReference>
<evidence type="ECO:0000256" key="1">
    <source>
        <dbReference type="ARBA" id="ARBA00001946"/>
    </source>
</evidence>
<evidence type="ECO:0000256" key="5">
    <source>
        <dbReference type="ARBA" id="ARBA00022723"/>
    </source>
</evidence>
<keyword evidence="4 12" id="KW-0436">Ligase</keyword>
<dbReference type="SUPFAM" id="SSF53244">
    <property type="entry name" value="MurD-like peptide ligases, peptide-binding domain"/>
    <property type="match status" value="1"/>
</dbReference>
<keyword evidence="6" id="KW-0547">Nucleotide-binding</keyword>
<dbReference type="InterPro" id="IPR036615">
    <property type="entry name" value="Mur_ligase_C_dom_sf"/>
</dbReference>
<dbReference type="SUPFAM" id="SSF53623">
    <property type="entry name" value="MurD-like peptide ligases, catalytic domain"/>
    <property type="match status" value="1"/>
</dbReference>
<dbReference type="GO" id="GO:0046872">
    <property type="term" value="F:metal ion binding"/>
    <property type="evidence" value="ECO:0007669"/>
    <property type="project" value="UniProtKB-KW"/>
</dbReference>
<dbReference type="FunFam" id="3.40.1190.10:FF:000011">
    <property type="entry name" value="Folylpolyglutamate synthase/dihydrofolate synthase"/>
    <property type="match status" value="1"/>
</dbReference>
<evidence type="ECO:0000256" key="4">
    <source>
        <dbReference type="ARBA" id="ARBA00022598"/>
    </source>
</evidence>
<dbReference type="InterPro" id="IPR013221">
    <property type="entry name" value="Mur_ligase_cen"/>
</dbReference>
<dbReference type="EC" id="6.3.2.17" evidence="3"/>
<evidence type="ECO:0000313" key="12">
    <source>
        <dbReference type="EMBL" id="MPM31294.1"/>
    </source>
</evidence>
<dbReference type="PIRSF" id="PIRSF001563">
    <property type="entry name" value="Folylpolyglu_synth"/>
    <property type="match status" value="1"/>
</dbReference>
<evidence type="ECO:0000256" key="3">
    <source>
        <dbReference type="ARBA" id="ARBA00013025"/>
    </source>
</evidence>
<dbReference type="EMBL" id="VSSQ01006030">
    <property type="protein sequence ID" value="MPM31294.1"/>
    <property type="molecule type" value="Genomic_DNA"/>
</dbReference>
<keyword evidence="5" id="KW-0479">Metal-binding</keyword>
<accession>A0A644YZA8</accession>
<dbReference type="InterPro" id="IPR018109">
    <property type="entry name" value="Folylpolyglutamate_synth_CS"/>
</dbReference>
<evidence type="ECO:0000256" key="7">
    <source>
        <dbReference type="ARBA" id="ARBA00022840"/>
    </source>
</evidence>
<evidence type="ECO:0000256" key="2">
    <source>
        <dbReference type="ARBA" id="ARBA00008276"/>
    </source>
</evidence>
<evidence type="ECO:0000256" key="9">
    <source>
        <dbReference type="ARBA" id="ARBA00047493"/>
    </source>
</evidence>
<dbReference type="NCBIfam" id="TIGR01499">
    <property type="entry name" value="folC"/>
    <property type="match status" value="1"/>
</dbReference>
<dbReference type="PANTHER" id="PTHR11136">
    <property type="entry name" value="FOLYLPOLYGLUTAMATE SYNTHASE-RELATED"/>
    <property type="match status" value="1"/>
</dbReference>
<feature type="domain" description="Mur ligase central" evidence="11">
    <location>
        <begin position="44"/>
        <end position="270"/>
    </location>
</feature>
<evidence type="ECO:0000259" key="11">
    <source>
        <dbReference type="Pfam" id="PF08245"/>
    </source>
</evidence>
<dbReference type="GO" id="GO:0004326">
    <property type="term" value="F:tetrahydrofolylpolyglutamate synthase activity"/>
    <property type="evidence" value="ECO:0007669"/>
    <property type="project" value="UniProtKB-EC"/>
</dbReference>
<dbReference type="Pfam" id="PF08245">
    <property type="entry name" value="Mur_ligase_M"/>
    <property type="match status" value="1"/>
</dbReference>
<dbReference type="InterPro" id="IPR004101">
    <property type="entry name" value="Mur_ligase_C"/>
</dbReference>
<dbReference type="GO" id="GO:0008841">
    <property type="term" value="F:dihydrofolate synthase activity"/>
    <property type="evidence" value="ECO:0007669"/>
    <property type="project" value="TreeGrafter"/>
</dbReference>
<dbReference type="PANTHER" id="PTHR11136:SF0">
    <property type="entry name" value="DIHYDROFOLATE SYNTHETASE-RELATED"/>
    <property type="match status" value="1"/>
</dbReference>
<feature type="domain" description="Mur ligase C-terminal" evidence="10">
    <location>
        <begin position="297"/>
        <end position="416"/>
    </location>
</feature>
<name>A0A644YZA8_9ZZZZ</name>
<dbReference type="AlphaFoldDB" id="A0A644YZA8"/>
<dbReference type="PROSITE" id="PS01011">
    <property type="entry name" value="FOLYLPOLYGLU_SYNT_1"/>
    <property type="match status" value="1"/>
</dbReference>
<dbReference type="InterPro" id="IPR036565">
    <property type="entry name" value="Mur-like_cat_sf"/>
</dbReference>
<organism evidence="12">
    <name type="scientific">bioreactor metagenome</name>
    <dbReference type="NCBI Taxonomy" id="1076179"/>
    <lineage>
        <taxon>unclassified sequences</taxon>
        <taxon>metagenomes</taxon>
        <taxon>ecological metagenomes</taxon>
    </lineage>
</organism>
<reference evidence="12" key="1">
    <citation type="submission" date="2019-08" db="EMBL/GenBank/DDBJ databases">
        <authorList>
            <person name="Kucharzyk K."/>
            <person name="Murdoch R.W."/>
            <person name="Higgins S."/>
            <person name="Loffler F."/>
        </authorList>
    </citation>
    <scope>NUCLEOTIDE SEQUENCE</scope>
</reference>
<dbReference type="GO" id="GO:0005524">
    <property type="term" value="F:ATP binding"/>
    <property type="evidence" value="ECO:0007669"/>
    <property type="project" value="UniProtKB-KW"/>
</dbReference>
<dbReference type="GO" id="GO:0005737">
    <property type="term" value="C:cytoplasm"/>
    <property type="evidence" value="ECO:0007669"/>
    <property type="project" value="TreeGrafter"/>
</dbReference>
<comment type="catalytic activity">
    <reaction evidence="9">
        <text>(6S)-5,6,7,8-tetrahydrofolyl-(gamma-L-Glu)(n) + L-glutamate + ATP = (6S)-5,6,7,8-tetrahydrofolyl-(gamma-L-Glu)(n+1) + ADP + phosphate + H(+)</text>
        <dbReference type="Rhea" id="RHEA:10580"/>
        <dbReference type="Rhea" id="RHEA-COMP:14738"/>
        <dbReference type="Rhea" id="RHEA-COMP:14740"/>
        <dbReference type="ChEBI" id="CHEBI:15378"/>
        <dbReference type="ChEBI" id="CHEBI:29985"/>
        <dbReference type="ChEBI" id="CHEBI:30616"/>
        <dbReference type="ChEBI" id="CHEBI:43474"/>
        <dbReference type="ChEBI" id="CHEBI:141005"/>
        <dbReference type="ChEBI" id="CHEBI:456216"/>
        <dbReference type="EC" id="6.3.2.17"/>
    </reaction>
</comment>
<evidence type="ECO:0000256" key="6">
    <source>
        <dbReference type="ARBA" id="ARBA00022741"/>
    </source>
</evidence>